<comment type="caution">
    <text evidence="2">The sequence shown here is derived from an EMBL/GenBank/DDBJ whole genome shotgun (WGS) entry which is preliminary data.</text>
</comment>
<feature type="transmembrane region" description="Helical" evidence="1">
    <location>
        <begin position="6"/>
        <end position="24"/>
    </location>
</feature>
<keyword evidence="1" id="KW-0472">Membrane</keyword>
<dbReference type="EMBL" id="CAJVPI010000084">
    <property type="protein sequence ID" value="CAG8476125.1"/>
    <property type="molecule type" value="Genomic_DNA"/>
</dbReference>
<protein>
    <submittedName>
        <fullName evidence="2">7983_t:CDS:1</fullName>
    </submittedName>
</protein>
<keyword evidence="1" id="KW-0812">Transmembrane</keyword>
<dbReference type="Proteomes" id="UP000789739">
    <property type="component" value="Unassembled WGS sequence"/>
</dbReference>
<gene>
    <name evidence="2" type="ORF">PBRASI_LOCUS1333</name>
</gene>
<evidence type="ECO:0000256" key="1">
    <source>
        <dbReference type="SAM" id="Phobius"/>
    </source>
</evidence>
<accession>A0A9N8Z660</accession>
<reference evidence="2" key="1">
    <citation type="submission" date="2021-06" db="EMBL/GenBank/DDBJ databases">
        <authorList>
            <person name="Kallberg Y."/>
            <person name="Tangrot J."/>
            <person name="Rosling A."/>
        </authorList>
    </citation>
    <scope>NUCLEOTIDE SEQUENCE</scope>
    <source>
        <strain evidence="2">BR232B</strain>
    </source>
</reference>
<sequence length="149" mass="17217">MAFEWNSYTISFYTLIGIVAWQWWRWKRRGHLTNGIKRLPVPGGRGYLNGHACAVDRISREKLIEWRTSLGDIYMIYVKSQPCVVLASAKVVDELLQKSMELLIVEKGVGITNYGGICRHALTWVNSIIIERSNQVLFKKTELLYFGCY</sequence>
<keyword evidence="3" id="KW-1185">Reference proteome</keyword>
<dbReference type="AlphaFoldDB" id="A0A9N8Z660"/>
<proteinExistence type="predicted"/>
<organism evidence="2 3">
    <name type="scientific">Paraglomus brasilianum</name>
    <dbReference type="NCBI Taxonomy" id="144538"/>
    <lineage>
        <taxon>Eukaryota</taxon>
        <taxon>Fungi</taxon>
        <taxon>Fungi incertae sedis</taxon>
        <taxon>Mucoromycota</taxon>
        <taxon>Glomeromycotina</taxon>
        <taxon>Glomeromycetes</taxon>
        <taxon>Paraglomerales</taxon>
        <taxon>Paraglomeraceae</taxon>
        <taxon>Paraglomus</taxon>
    </lineage>
</organism>
<name>A0A9N8Z660_9GLOM</name>
<keyword evidence="1" id="KW-1133">Transmembrane helix</keyword>
<dbReference type="OrthoDB" id="2789670at2759"/>
<evidence type="ECO:0000313" key="2">
    <source>
        <dbReference type="EMBL" id="CAG8476125.1"/>
    </source>
</evidence>
<evidence type="ECO:0000313" key="3">
    <source>
        <dbReference type="Proteomes" id="UP000789739"/>
    </source>
</evidence>